<dbReference type="Proteomes" id="UP000579250">
    <property type="component" value="Unassembled WGS sequence"/>
</dbReference>
<accession>A0A846YT28</accession>
<comment type="caution">
    <text evidence="1">The sequence shown here is derived from an EMBL/GenBank/DDBJ whole genome shotgun (WGS) entry which is preliminary data.</text>
</comment>
<name>A0A846YT28_9ACTN</name>
<reference evidence="1 2" key="1">
    <citation type="submission" date="2020-04" db="EMBL/GenBank/DDBJ databases">
        <title>MicrobeNet Type strains.</title>
        <authorList>
            <person name="Nicholson A.C."/>
        </authorList>
    </citation>
    <scope>NUCLEOTIDE SEQUENCE [LARGE SCALE GENOMIC DNA]</scope>
    <source>
        <strain evidence="1 2">ATCC BAA-277</strain>
    </source>
</reference>
<sequence length="85" mass="9646">MEQDEFVIKLTADEALVLSDWLEPVQMTDLSRIVDDPAVWAPLHRIAGTLDNALPWIFAPDYAERLAAARRRLLPDDLEESADDQ</sequence>
<gene>
    <name evidence="1" type="ORF">HGB48_05835</name>
</gene>
<dbReference type="RefSeq" id="WP_067638411.1">
    <property type="nucleotide sequence ID" value="NZ_JAAXPI010000005.1"/>
</dbReference>
<protein>
    <submittedName>
        <fullName evidence="1">Uncharacterized protein</fullName>
    </submittedName>
</protein>
<proteinExistence type="predicted"/>
<dbReference type="AlphaFoldDB" id="A0A846YT28"/>
<organism evidence="1 2">
    <name type="scientific">Actinomadura latina</name>
    <dbReference type="NCBI Taxonomy" id="163603"/>
    <lineage>
        <taxon>Bacteria</taxon>
        <taxon>Bacillati</taxon>
        <taxon>Actinomycetota</taxon>
        <taxon>Actinomycetes</taxon>
        <taxon>Streptosporangiales</taxon>
        <taxon>Thermomonosporaceae</taxon>
        <taxon>Actinomadura</taxon>
    </lineage>
</organism>
<evidence type="ECO:0000313" key="2">
    <source>
        <dbReference type="Proteomes" id="UP000579250"/>
    </source>
</evidence>
<dbReference type="EMBL" id="JAAXPI010000005">
    <property type="protein sequence ID" value="NKZ03271.1"/>
    <property type="molecule type" value="Genomic_DNA"/>
</dbReference>
<evidence type="ECO:0000313" key="1">
    <source>
        <dbReference type="EMBL" id="NKZ03271.1"/>
    </source>
</evidence>
<keyword evidence="2" id="KW-1185">Reference proteome</keyword>